<feature type="chain" id="PRO_5035238422" evidence="1">
    <location>
        <begin position="35"/>
        <end position="349"/>
    </location>
</feature>
<evidence type="ECO:0000256" key="1">
    <source>
        <dbReference type="SAM" id="SignalP"/>
    </source>
</evidence>
<dbReference type="EMBL" id="JACOPP010000021">
    <property type="protein sequence ID" value="MBC5734629.1"/>
    <property type="molecule type" value="Genomic_DNA"/>
</dbReference>
<keyword evidence="3" id="KW-0378">Hydrolase</keyword>
<dbReference type="InterPro" id="IPR041489">
    <property type="entry name" value="PDZ_6"/>
</dbReference>
<proteinExistence type="predicted"/>
<feature type="signal peptide" evidence="1">
    <location>
        <begin position="1"/>
        <end position="34"/>
    </location>
</feature>
<dbReference type="PROSITE" id="PS51494">
    <property type="entry name" value="SPOIVB"/>
    <property type="match status" value="1"/>
</dbReference>
<sequence length="349" mass="36802">MKEEQTTRPWAVAVRMLLVIAVMASFVLASTAQAAQHDTEGRRVIPMGRTVGIKLFSDGVMVVGFSEVSAAGGSSAPARECGLREGDIITHINSAEVDTIEEVQSVLQQVGGEKMSIRASRDGKQLQVTAQAVQCSADGQYKLGAWIRDSMAGIGTMTYYDPGTGVFGALGHGINDVDTALLMPLQSGNIMYSEVTDVKKGESGAPGELHGAFQVDRDLGTLRANTAGGVFGTLTDKSLTAGHTAMEVASRQQVHTGKATILTNIAGDTVEEYEVEIMRVYPAGSEDTRDLMIKVTDPVLLAATGGIVQGMSGSPVLQDGKVVGAVTHVLVNDPTRGYGILMERMLEMA</sequence>
<dbReference type="AlphaFoldDB" id="A0A8J6MB43"/>
<dbReference type="InterPro" id="IPR014219">
    <property type="entry name" value="SpoIVB"/>
</dbReference>
<gene>
    <name evidence="3" type="primary">spoIVB</name>
    <name evidence="3" type="ORF">H8S57_12970</name>
</gene>
<dbReference type="InterPro" id="IPR008763">
    <property type="entry name" value="Peptidase_S55"/>
</dbReference>
<dbReference type="RefSeq" id="WP_186908457.1">
    <property type="nucleotide sequence ID" value="NZ_JACOPP010000021.1"/>
</dbReference>
<dbReference type="Pfam" id="PF17820">
    <property type="entry name" value="PDZ_6"/>
    <property type="match status" value="1"/>
</dbReference>
<dbReference type="GO" id="GO:0016787">
    <property type="term" value="F:hydrolase activity"/>
    <property type="evidence" value="ECO:0007669"/>
    <property type="project" value="UniProtKB-KW"/>
</dbReference>
<name>A0A8J6MB43_9FIRM</name>
<dbReference type="InterPro" id="IPR009003">
    <property type="entry name" value="Peptidase_S1_PA"/>
</dbReference>
<protein>
    <submittedName>
        <fullName evidence="3">SpoIVB peptidase</fullName>
        <ecNumber evidence="3">3.4.21.116</ecNumber>
    </submittedName>
</protein>
<dbReference type="Pfam" id="PF05580">
    <property type="entry name" value="Peptidase_S55"/>
    <property type="match status" value="1"/>
</dbReference>
<dbReference type="Gene3D" id="2.30.42.10">
    <property type="match status" value="1"/>
</dbReference>
<dbReference type="SUPFAM" id="SSF50156">
    <property type="entry name" value="PDZ domain-like"/>
    <property type="match status" value="1"/>
</dbReference>
<accession>A0A8J6MB43</accession>
<dbReference type="SUPFAM" id="SSF50494">
    <property type="entry name" value="Trypsin-like serine proteases"/>
    <property type="match status" value="1"/>
</dbReference>
<dbReference type="NCBIfam" id="TIGR02860">
    <property type="entry name" value="spore_IV_B"/>
    <property type="match status" value="1"/>
</dbReference>
<dbReference type="InterPro" id="IPR036034">
    <property type="entry name" value="PDZ_sf"/>
</dbReference>
<dbReference type="Proteomes" id="UP000661435">
    <property type="component" value="Unassembled WGS sequence"/>
</dbReference>
<keyword evidence="1" id="KW-0732">Signal</keyword>
<evidence type="ECO:0000313" key="4">
    <source>
        <dbReference type="Proteomes" id="UP000661435"/>
    </source>
</evidence>
<reference evidence="3" key="1">
    <citation type="submission" date="2020-08" db="EMBL/GenBank/DDBJ databases">
        <title>Genome public.</title>
        <authorList>
            <person name="Liu C."/>
            <person name="Sun Q."/>
        </authorList>
    </citation>
    <scope>NUCLEOTIDE SEQUENCE</scope>
    <source>
        <strain evidence="3">NSJ-51</strain>
    </source>
</reference>
<evidence type="ECO:0000313" key="3">
    <source>
        <dbReference type="EMBL" id="MBC5734629.1"/>
    </source>
</evidence>
<dbReference type="EC" id="3.4.21.116" evidence="3"/>
<evidence type="ECO:0000259" key="2">
    <source>
        <dbReference type="PROSITE" id="PS51494"/>
    </source>
</evidence>
<feature type="domain" description="Peptidase S55" evidence="2">
    <location>
        <begin position="124"/>
        <end position="349"/>
    </location>
</feature>
<keyword evidence="4" id="KW-1185">Reference proteome</keyword>
<organism evidence="3 4">
    <name type="scientific">Lawsonibacter hominis</name>
    <dbReference type="NCBI Taxonomy" id="2763053"/>
    <lineage>
        <taxon>Bacteria</taxon>
        <taxon>Bacillati</taxon>
        <taxon>Bacillota</taxon>
        <taxon>Clostridia</taxon>
        <taxon>Eubacteriales</taxon>
        <taxon>Oscillospiraceae</taxon>
        <taxon>Lawsonibacter</taxon>
    </lineage>
</organism>
<comment type="caution">
    <text evidence="3">The sequence shown here is derived from an EMBL/GenBank/DDBJ whole genome shotgun (WGS) entry which is preliminary data.</text>
</comment>